<dbReference type="InterPro" id="IPR016181">
    <property type="entry name" value="Acyl_CoA_acyltransferase"/>
</dbReference>
<evidence type="ECO:0000256" key="1">
    <source>
        <dbReference type="ARBA" id="ARBA00022679"/>
    </source>
</evidence>
<keyword evidence="1" id="KW-0808">Transferase</keyword>
<dbReference type="Proteomes" id="UP000479226">
    <property type="component" value="Unassembled WGS sequence"/>
</dbReference>
<dbReference type="PROSITE" id="PS51186">
    <property type="entry name" value="GNAT"/>
    <property type="match status" value="2"/>
</dbReference>
<feature type="domain" description="N-acetyltransferase" evidence="3">
    <location>
        <begin position="176"/>
        <end position="329"/>
    </location>
</feature>
<dbReference type="RefSeq" id="WP_165183334.1">
    <property type="nucleotide sequence ID" value="NZ_JAAKZI010000038.1"/>
</dbReference>
<organism evidence="4 5">
    <name type="scientific">Arthrobacter silviterrae</name>
    <dbReference type="NCBI Taxonomy" id="2026658"/>
    <lineage>
        <taxon>Bacteria</taxon>
        <taxon>Bacillati</taxon>
        <taxon>Actinomycetota</taxon>
        <taxon>Actinomycetes</taxon>
        <taxon>Micrococcales</taxon>
        <taxon>Micrococcaceae</taxon>
        <taxon>Arthrobacter</taxon>
    </lineage>
</organism>
<dbReference type="Pfam" id="PF00583">
    <property type="entry name" value="Acetyltransf_1"/>
    <property type="match status" value="1"/>
</dbReference>
<dbReference type="SUPFAM" id="SSF55729">
    <property type="entry name" value="Acyl-CoA N-acyltransferases (Nat)"/>
    <property type="match status" value="2"/>
</dbReference>
<gene>
    <name evidence="4" type="ORF">G6N77_16880</name>
</gene>
<keyword evidence="5" id="KW-1185">Reference proteome</keyword>
<dbReference type="PANTHER" id="PTHR43072">
    <property type="entry name" value="N-ACETYLTRANSFERASE"/>
    <property type="match status" value="1"/>
</dbReference>
<dbReference type="InterPro" id="IPR000182">
    <property type="entry name" value="GNAT_dom"/>
</dbReference>
<name>A0ABX0DDW6_9MICC</name>
<dbReference type="EMBL" id="JAAKZI010000038">
    <property type="protein sequence ID" value="NGN85121.1"/>
    <property type="molecule type" value="Genomic_DNA"/>
</dbReference>
<dbReference type="Gene3D" id="3.40.630.30">
    <property type="match status" value="1"/>
</dbReference>
<feature type="domain" description="N-acetyltransferase" evidence="3">
    <location>
        <begin position="15"/>
        <end position="165"/>
    </location>
</feature>
<evidence type="ECO:0000313" key="4">
    <source>
        <dbReference type="EMBL" id="NGN85121.1"/>
    </source>
</evidence>
<accession>A0ABX0DDW6</accession>
<protein>
    <submittedName>
        <fullName evidence="4">GNAT family N-acetyltransferase</fullName>
    </submittedName>
</protein>
<evidence type="ECO:0000313" key="5">
    <source>
        <dbReference type="Proteomes" id="UP000479226"/>
    </source>
</evidence>
<dbReference type="CDD" id="cd04301">
    <property type="entry name" value="NAT_SF"/>
    <property type="match status" value="1"/>
</dbReference>
<evidence type="ECO:0000259" key="3">
    <source>
        <dbReference type="PROSITE" id="PS51186"/>
    </source>
</evidence>
<sequence>MTALPDNSLPWAGGLAFRPLADGDIDGWLALVERIAAAENAHWHETRSELATSFEDSVNPSAENTLAGFDADGVHRAYASVSKNPGAAVGYAFGGVDPQWQRRGIGAGMLFWQEDRLRARFASEGLPPGMVRSYTQEVNPAHTGLFAGAGYLPVRYFSEMARPLSGAPAVAVPSGIVLSLFTQALAEPVRLAHNEAFADHWGSEPRSVQQWGFLLKSENFRAAWSAVALDTRTGEVAGYQLSMYDPERFAKEGRQEGYTEILGVRRAWRGRGIASALLSDAMARYRAAGMEHACLDVDTENPTGALGLYEGMGYRPVRRTVAWEKHLGG</sequence>
<dbReference type="PANTHER" id="PTHR43072:SF23">
    <property type="entry name" value="UPF0039 PROTEIN C11D3.02C"/>
    <property type="match status" value="1"/>
</dbReference>
<proteinExistence type="predicted"/>
<reference evidence="4 5" key="1">
    <citation type="submission" date="2020-02" db="EMBL/GenBank/DDBJ databases">
        <title>Genome sequence of the type strain DSM 27180 of Arthrobacter silviterrae.</title>
        <authorList>
            <person name="Gao J."/>
            <person name="Sun J."/>
        </authorList>
    </citation>
    <scope>NUCLEOTIDE SEQUENCE [LARGE SCALE GENOMIC DNA]</scope>
    <source>
        <strain evidence="4 5">DSM 27180</strain>
    </source>
</reference>
<evidence type="ECO:0000256" key="2">
    <source>
        <dbReference type="ARBA" id="ARBA00023315"/>
    </source>
</evidence>
<comment type="caution">
    <text evidence="4">The sequence shown here is derived from an EMBL/GenBank/DDBJ whole genome shotgun (WGS) entry which is preliminary data.</text>
</comment>
<keyword evidence="2" id="KW-0012">Acyltransferase</keyword>